<dbReference type="PROSITE" id="PS00028">
    <property type="entry name" value="ZINC_FINGER_C2H2_1"/>
    <property type="match status" value="2"/>
</dbReference>
<feature type="compositionally biased region" description="Basic residues" evidence="2">
    <location>
        <begin position="546"/>
        <end position="557"/>
    </location>
</feature>
<feature type="domain" description="C2H2-type" evidence="3">
    <location>
        <begin position="737"/>
        <end position="759"/>
    </location>
</feature>
<organism evidence="6">
    <name type="scientific">Soboliphyme baturini</name>
    <dbReference type="NCBI Taxonomy" id="241478"/>
    <lineage>
        <taxon>Eukaryota</taxon>
        <taxon>Metazoa</taxon>
        <taxon>Ecdysozoa</taxon>
        <taxon>Nematoda</taxon>
        <taxon>Enoplea</taxon>
        <taxon>Dorylaimia</taxon>
        <taxon>Dioctophymatida</taxon>
        <taxon>Dioctophymatoidea</taxon>
        <taxon>Soboliphymatidae</taxon>
        <taxon>Soboliphyme</taxon>
    </lineage>
</organism>
<feature type="compositionally biased region" description="Polar residues" evidence="2">
    <location>
        <begin position="650"/>
        <end position="661"/>
    </location>
</feature>
<dbReference type="Proteomes" id="UP000270296">
    <property type="component" value="Unassembled WGS sequence"/>
</dbReference>
<feature type="domain" description="C2H2-type" evidence="3">
    <location>
        <begin position="230"/>
        <end position="260"/>
    </location>
</feature>
<name>A0A183IUI0_9BILA</name>
<feature type="compositionally biased region" description="Low complexity" evidence="2">
    <location>
        <begin position="917"/>
        <end position="927"/>
    </location>
</feature>
<dbReference type="EMBL" id="UZAM01010483">
    <property type="protein sequence ID" value="VDP12535.1"/>
    <property type="molecule type" value="Genomic_DNA"/>
</dbReference>
<dbReference type="InterPro" id="IPR039149">
    <property type="entry name" value="ZNF800"/>
</dbReference>
<reference evidence="4 5" key="2">
    <citation type="submission" date="2018-11" db="EMBL/GenBank/DDBJ databases">
        <authorList>
            <consortium name="Pathogen Informatics"/>
        </authorList>
    </citation>
    <scope>NUCLEOTIDE SEQUENCE [LARGE SCALE GENOMIC DNA]</scope>
</reference>
<evidence type="ECO:0000313" key="5">
    <source>
        <dbReference type="Proteomes" id="UP000270296"/>
    </source>
</evidence>
<proteinExistence type="predicted"/>
<dbReference type="GO" id="GO:0008270">
    <property type="term" value="F:zinc ion binding"/>
    <property type="evidence" value="ECO:0007669"/>
    <property type="project" value="UniProtKB-KW"/>
</dbReference>
<dbReference type="PROSITE" id="PS50157">
    <property type="entry name" value="ZINC_FINGER_C2H2_2"/>
    <property type="match status" value="2"/>
</dbReference>
<sequence length="944" mass="104820">MAASKSIDESVVTCSLETGVNGIELVVQSMKHGTDEVKDLLDNECTLLYECRICKNLFRNVTDLVVHKREYCPRSVLAKSVDEFSGDTGDSENGKLNHDDVREDGLRSAQECTTGAEDRPGTEITMNLLKSLTKRLLDPEEAETLFIRGYQSIRRRPSLITGLRETETAGDNSDGTMVSRNNAPMSRQHSMELRLRGSNDSSKFVKTVSREELAIVTRLECCDSCDLMTLTCLVDRCKRTFPDIETLAFHLNYSHVDIQPPGVQMCFLCGRQVFGSPALASHLQLRHRSIARRHTAEVMKRWADRRKKCAKNCRRQKQNNGDALSDKAVPHLSTVLPILDEPFKQSAGSEDIHIVAEKRHGQDTLVSKPPAPEANAGQVRTGTASLNSGAVVVPINSANPKGTSVEQRVVTFPSNGKKEAAIMLFDKSRNIVLQLKSSSSVTSKPNEVGRNYIKILPKFILTTGSKVSTLAAQQSNFDPQAKPSTLTLMPRMQVNHVPSWTNDFTLPILTLSDVERALTALYVGFLAGQIDSEASKSAACQSHNDKRSRSRPLRRLKTSGEELPGVCAGTIKNLRSRRLRVPPHKALNGKQQFNGGNKALVHWENPDIETPKKKQSPNINADNKSPPPDGTSPATKTSPHLRVRRALKSPYSSKEYANTWPQVREERSRRAVVRHQASRREQDKERPKEASDSRCGTSQSSPAKATSADDGDVDKFPVIFTKSQRQQIEELADLKNFVCRRCGNQFTTRCNTERHCYAHLCFVRFRCRLCSTAAFYRSDMKRHLLKQCTKINTRVVGPKHFQQNIVPCCESQPGKVVSWRGYPVVWTHRAKPRATKIAMMLAKAQARESAAAAKKPPHLEVERPIRQKKACTVWENGALNDCEQSSTFVSSSSGSQLNFVADQSPPAAVNPQRPAASNGGSCSGSSSEPKRGSERFTELKQEQS</sequence>
<feature type="region of interest" description="Disordered" evidence="2">
    <location>
        <begin position="534"/>
        <end position="561"/>
    </location>
</feature>
<accession>A0A183IUI0</accession>
<dbReference type="InterPro" id="IPR036236">
    <property type="entry name" value="Znf_C2H2_sf"/>
</dbReference>
<evidence type="ECO:0000259" key="3">
    <source>
        <dbReference type="PROSITE" id="PS50157"/>
    </source>
</evidence>
<keyword evidence="5" id="KW-1185">Reference proteome</keyword>
<dbReference type="OrthoDB" id="10066279at2759"/>
<keyword evidence="1" id="KW-0862">Zinc</keyword>
<feature type="compositionally biased region" description="Basic and acidic residues" evidence="2">
    <location>
        <begin position="678"/>
        <end position="692"/>
    </location>
</feature>
<feature type="region of interest" description="Disordered" evidence="2">
    <location>
        <begin position="574"/>
        <end position="712"/>
    </location>
</feature>
<feature type="region of interest" description="Disordered" evidence="2">
    <location>
        <begin position="896"/>
        <end position="944"/>
    </location>
</feature>
<feature type="compositionally biased region" description="Basic residues" evidence="2">
    <location>
        <begin position="574"/>
        <end position="583"/>
    </location>
</feature>
<feature type="compositionally biased region" description="Polar residues" evidence="2">
    <location>
        <begin position="694"/>
        <end position="704"/>
    </location>
</feature>
<dbReference type="PANTHER" id="PTHR21020">
    <property type="entry name" value="ZINC FINGER PROTEIN 800"/>
    <property type="match status" value="1"/>
</dbReference>
<keyword evidence="1" id="KW-0479">Metal-binding</keyword>
<reference evidence="6" key="1">
    <citation type="submission" date="2016-06" db="UniProtKB">
        <authorList>
            <consortium name="WormBaseParasite"/>
        </authorList>
    </citation>
    <scope>IDENTIFICATION</scope>
</reference>
<evidence type="ECO:0000256" key="2">
    <source>
        <dbReference type="SAM" id="MobiDB-lite"/>
    </source>
</evidence>
<evidence type="ECO:0000313" key="6">
    <source>
        <dbReference type="WBParaSite" id="SBAD_0000755001-mRNA-1"/>
    </source>
</evidence>
<evidence type="ECO:0000256" key="1">
    <source>
        <dbReference type="PROSITE-ProRule" id="PRU00042"/>
    </source>
</evidence>
<gene>
    <name evidence="4" type="ORF">SBAD_LOCUS7277</name>
</gene>
<feature type="compositionally biased region" description="Basic and acidic residues" evidence="2">
    <location>
        <begin position="928"/>
        <end position="944"/>
    </location>
</feature>
<dbReference type="WBParaSite" id="SBAD_0000755001-mRNA-1">
    <property type="protein sequence ID" value="SBAD_0000755001-mRNA-1"/>
    <property type="gene ID" value="SBAD_0000755001"/>
</dbReference>
<dbReference type="PANTHER" id="PTHR21020:SF0">
    <property type="entry name" value="ZINC FINGER PROTEIN 800"/>
    <property type="match status" value="1"/>
</dbReference>
<keyword evidence="1" id="KW-0863">Zinc-finger</keyword>
<protein>
    <submittedName>
        <fullName evidence="6">C2H2-type domain-containing protein</fullName>
    </submittedName>
</protein>
<evidence type="ECO:0000313" key="4">
    <source>
        <dbReference type="EMBL" id="VDP12535.1"/>
    </source>
</evidence>
<dbReference type="AlphaFoldDB" id="A0A183IUI0"/>
<dbReference type="SUPFAM" id="SSF57667">
    <property type="entry name" value="beta-beta-alpha zinc fingers"/>
    <property type="match status" value="1"/>
</dbReference>
<dbReference type="SMART" id="SM00355">
    <property type="entry name" value="ZnF_C2H2"/>
    <property type="match status" value="5"/>
</dbReference>
<dbReference type="InterPro" id="IPR013087">
    <property type="entry name" value="Znf_C2H2_type"/>
</dbReference>